<proteinExistence type="predicted"/>
<organism evidence="1 3">
    <name type="scientific">Arctia plantaginis</name>
    <name type="common">Wood tiger moth</name>
    <name type="synonym">Phalaena plantaginis</name>
    <dbReference type="NCBI Taxonomy" id="874455"/>
    <lineage>
        <taxon>Eukaryota</taxon>
        <taxon>Metazoa</taxon>
        <taxon>Ecdysozoa</taxon>
        <taxon>Arthropoda</taxon>
        <taxon>Hexapoda</taxon>
        <taxon>Insecta</taxon>
        <taxon>Pterygota</taxon>
        <taxon>Neoptera</taxon>
        <taxon>Endopterygota</taxon>
        <taxon>Lepidoptera</taxon>
        <taxon>Glossata</taxon>
        <taxon>Ditrysia</taxon>
        <taxon>Noctuoidea</taxon>
        <taxon>Erebidae</taxon>
        <taxon>Arctiinae</taxon>
        <taxon>Arctia</taxon>
    </lineage>
</organism>
<reference evidence="3 4" key="1">
    <citation type="submission" date="2020-04" db="EMBL/GenBank/DDBJ databases">
        <authorList>
            <person name="Wallbank WR R."/>
            <person name="Pardo Diaz C."/>
            <person name="Kozak K."/>
            <person name="Martin S."/>
            <person name="Jiggins C."/>
            <person name="Moest M."/>
            <person name="Warren A I."/>
            <person name="Byers J.R.P. K."/>
            <person name="Montejo-Kovacevich G."/>
            <person name="Yen C E."/>
        </authorList>
    </citation>
    <scope>NUCLEOTIDE SEQUENCE [LARGE SCALE GENOMIC DNA]</scope>
</reference>
<keyword evidence="3" id="KW-1185">Reference proteome</keyword>
<protein>
    <submittedName>
        <fullName evidence="1">Uncharacterized protein</fullName>
    </submittedName>
</protein>
<evidence type="ECO:0000313" key="3">
    <source>
        <dbReference type="Proteomes" id="UP000494106"/>
    </source>
</evidence>
<gene>
    <name evidence="1" type="ORF">APLA_LOCUS11319</name>
    <name evidence="2" type="ORF">APLA_LOCUS15344</name>
</gene>
<dbReference type="Proteomes" id="UP000494106">
    <property type="component" value="Unassembled WGS sequence"/>
</dbReference>
<evidence type="ECO:0000313" key="2">
    <source>
        <dbReference type="EMBL" id="CAB3255662.1"/>
    </source>
</evidence>
<accession>A0A8S1AR43</accession>
<dbReference type="AlphaFoldDB" id="A0A8S1AR43"/>
<dbReference type="OrthoDB" id="7006541at2759"/>
<dbReference type="EMBL" id="CADEBD010000443">
    <property type="protein sequence ID" value="CAB3255662.1"/>
    <property type="molecule type" value="Genomic_DNA"/>
</dbReference>
<evidence type="ECO:0000313" key="1">
    <source>
        <dbReference type="EMBL" id="CAB3247380.1"/>
    </source>
</evidence>
<sequence>MIVKPRFKCEDCIKPIARRLALFQAKDEYECYAESYVKCFWGLCDLHKSEDTLIPTAIKQIVTEQPGKRHF</sequence>
<evidence type="ECO:0000313" key="4">
    <source>
        <dbReference type="Proteomes" id="UP000494256"/>
    </source>
</evidence>
<comment type="caution">
    <text evidence="1">The sequence shown here is derived from an EMBL/GenBank/DDBJ whole genome shotgun (WGS) entry which is preliminary data.</text>
</comment>
<dbReference type="Proteomes" id="UP000494256">
    <property type="component" value="Unassembled WGS sequence"/>
</dbReference>
<dbReference type="EMBL" id="CADEBC010000530">
    <property type="protein sequence ID" value="CAB3247380.1"/>
    <property type="molecule type" value="Genomic_DNA"/>
</dbReference>
<name>A0A8S1AR43_ARCPL</name>